<reference evidence="2 3" key="1">
    <citation type="journal article" date="2016" name="Mol. Biol. Evol.">
        <title>Comparative Genomics of Early-Diverging Mushroom-Forming Fungi Provides Insights into the Origins of Lignocellulose Decay Capabilities.</title>
        <authorList>
            <person name="Nagy L.G."/>
            <person name="Riley R."/>
            <person name="Tritt A."/>
            <person name="Adam C."/>
            <person name="Daum C."/>
            <person name="Floudas D."/>
            <person name="Sun H."/>
            <person name="Yadav J.S."/>
            <person name="Pangilinan J."/>
            <person name="Larsson K.H."/>
            <person name="Matsuura K."/>
            <person name="Barry K."/>
            <person name="Labutti K."/>
            <person name="Kuo R."/>
            <person name="Ohm R.A."/>
            <person name="Bhattacharya S.S."/>
            <person name="Shirouzu T."/>
            <person name="Yoshinaga Y."/>
            <person name="Martin F.M."/>
            <person name="Grigoriev I.V."/>
            <person name="Hibbett D.S."/>
        </authorList>
    </citation>
    <scope>NUCLEOTIDE SEQUENCE [LARGE SCALE GENOMIC DNA]</scope>
    <source>
        <strain evidence="2 3">HHB12029</strain>
    </source>
</reference>
<dbReference type="EMBL" id="KV425890">
    <property type="protein sequence ID" value="KZW02049.1"/>
    <property type="molecule type" value="Genomic_DNA"/>
</dbReference>
<dbReference type="OrthoDB" id="10618658at2759"/>
<protein>
    <submittedName>
        <fullName evidence="2">Uncharacterized protein</fullName>
    </submittedName>
</protein>
<keyword evidence="3" id="KW-1185">Reference proteome</keyword>
<evidence type="ECO:0000256" key="1">
    <source>
        <dbReference type="SAM" id="MobiDB-lite"/>
    </source>
</evidence>
<feature type="region of interest" description="Disordered" evidence="1">
    <location>
        <begin position="1"/>
        <end position="48"/>
    </location>
</feature>
<feature type="compositionally biased region" description="Low complexity" evidence="1">
    <location>
        <begin position="114"/>
        <end position="125"/>
    </location>
</feature>
<feature type="region of interest" description="Disordered" evidence="1">
    <location>
        <begin position="81"/>
        <end position="125"/>
    </location>
</feature>
<sequence>MLSLKRAAQSELNGHSKRPRREPDIMSISSSSEPSLPLHALPPPPPVDGGLFARVMAGVQDFANDFWTAFTAPSSTANGHSFDFDNTNHERAAKSTPSSPTRRTNGHAPRRAYSQTSSVASVPSTSASQLDSSLALHDHHLRFTRKMSDASSSTVSGGIQKQKSPRRPVRHQHIFAGQHKRQVRDNITKEIFALQRQRGASPLFDRVAFGS</sequence>
<proteinExistence type="predicted"/>
<gene>
    <name evidence="2" type="ORF">EXIGLDRAFT_511579</name>
</gene>
<feature type="compositionally biased region" description="Polar residues" evidence="1">
    <location>
        <begin position="149"/>
        <end position="162"/>
    </location>
</feature>
<dbReference type="InParanoid" id="A0A165PE86"/>
<evidence type="ECO:0000313" key="3">
    <source>
        <dbReference type="Proteomes" id="UP000077266"/>
    </source>
</evidence>
<feature type="compositionally biased region" description="Low complexity" evidence="1">
    <location>
        <begin position="27"/>
        <end position="39"/>
    </location>
</feature>
<feature type="compositionally biased region" description="Basic and acidic residues" evidence="1">
    <location>
        <begin position="82"/>
        <end position="93"/>
    </location>
</feature>
<evidence type="ECO:0000313" key="2">
    <source>
        <dbReference type="EMBL" id="KZW02049.1"/>
    </source>
</evidence>
<feature type="region of interest" description="Disordered" evidence="1">
    <location>
        <begin position="146"/>
        <end position="170"/>
    </location>
</feature>
<name>A0A165PE86_EXIGL</name>
<dbReference type="Proteomes" id="UP000077266">
    <property type="component" value="Unassembled WGS sequence"/>
</dbReference>
<organism evidence="2 3">
    <name type="scientific">Exidia glandulosa HHB12029</name>
    <dbReference type="NCBI Taxonomy" id="1314781"/>
    <lineage>
        <taxon>Eukaryota</taxon>
        <taxon>Fungi</taxon>
        <taxon>Dikarya</taxon>
        <taxon>Basidiomycota</taxon>
        <taxon>Agaricomycotina</taxon>
        <taxon>Agaricomycetes</taxon>
        <taxon>Auriculariales</taxon>
        <taxon>Exidiaceae</taxon>
        <taxon>Exidia</taxon>
    </lineage>
</organism>
<accession>A0A165PE86</accession>
<dbReference type="AlphaFoldDB" id="A0A165PE86"/>